<dbReference type="GO" id="GO:0005886">
    <property type="term" value="C:plasma membrane"/>
    <property type="evidence" value="ECO:0007669"/>
    <property type="project" value="UniProtKB-SubCell"/>
</dbReference>
<dbReference type="FunFam" id="1.20.1740.10:FF:000033">
    <property type="entry name" value="Lysine histidine transporter 1"/>
    <property type="match status" value="1"/>
</dbReference>
<comment type="subcellular location">
    <subcellularLocation>
        <location evidence="1">Cell membrane</location>
        <topology evidence="1">Multi-pass membrane protein</topology>
    </subcellularLocation>
</comment>
<dbReference type="Pfam" id="PF01490">
    <property type="entry name" value="Aa_trans"/>
    <property type="match status" value="1"/>
</dbReference>
<keyword evidence="6 9" id="KW-1133">Transmembrane helix</keyword>
<accession>A0AAV8C0W4</accession>
<dbReference type="PANTHER" id="PTHR48017">
    <property type="entry name" value="OS05G0424000 PROTEIN-RELATED"/>
    <property type="match status" value="1"/>
</dbReference>
<evidence type="ECO:0000256" key="5">
    <source>
        <dbReference type="ARBA" id="ARBA00022970"/>
    </source>
</evidence>
<keyword evidence="2" id="KW-0813">Transport</keyword>
<keyword evidence="12" id="KW-1185">Reference proteome</keyword>
<feature type="transmembrane region" description="Helical" evidence="9">
    <location>
        <begin position="350"/>
        <end position="370"/>
    </location>
</feature>
<proteinExistence type="inferred from homology"/>
<dbReference type="GO" id="GO:0015171">
    <property type="term" value="F:amino acid transmembrane transporter activity"/>
    <property type="evidence" value="ECO:0007669"/>
    <property type="project" value="UniProtKB-ARBA"/>
</dbReference>
<dbReference type="Proteomes" id="UP001140206">
    <property type="component" value="Chromosome 5"/>
</dbReference>
<dbReference type="AlphaFoldDB" id="A0AAV8C0W4"/>
<evidence type="ECO:0000313" key="11">
    <source>
        <dbReference type="EMBL" id="KAJ4748172.1"/>
    </source>
</evidence>
<keyword evidence="3" id="KW-1003">Cell membrane</keyword>
<evidence type="ECO:0000256" key="6">
    <source>
        <dbReference type="ARBA" id="ARBA00022989"/>
    </source>
</evidence>
<dbReference type="InterPro" id="IPR013057">
    <property type="entry name" value="AA_transpt_TM"/>
</dbReference>
<evidence type="ECO:0000313" key="12">
    <source>
        <dbReference type="Proteomes" id="UP001140206"/>
    </source>
</evidence>
<feature type="transmembrane region" description="Helical" evidence="9">
    <location>
        <begin position="409"/>
        <end position="433"/>
    </location>
</feature>
<feature type="transmembrane region" description="Helical" evidence="9">
    <location>
        <begin position="178"/>
        <end position="199"/>
    </location>
</feature>
<evidence type="ECO:0000256" key="9">
    <source>
        <dbReference type="SAM" id="Phobius"/>
    </source>
</evidence>
<feature type="transmembrane region" description="Helical" evidence="9">
    <location>
        <begin position="376"/>
        <end position="397"/>
    </location>
</feature>
<evidence type="ECO:0000256" key="2">
    <source>
        <dbReference type="ARBA" id="ARBA00022448"/>
    </source>
</evidence>
<gene>
    <name evidence="11" type="ORF">LUZ62_082577</name>
</gene>
<keyword evidence="5" id="KW-0029">Amino-acid transport</keyword>
<name>A0AAV8C0W4_9POAL</name>
<evidence type="ECO:0000256" key="7">
    <source>
        <dbReference type="ARBA" id="ARBA00023136"/>
    </source>
</evidence>
<feature type="transmembrane region" description="Helical" evidence="9">
    <location>
        <begin position="61"/>
        <end position="82"/>
    </location>
</feature>
<feature type="transmembrane region" description="Helical" evidence="9">
    <location>
        <begin position="35"/>
        <end position="54"/>
    </location>
</feature>
<keyword evidence="4 9" id="KW-0812">Transmembrane</keyword>
<keyword evidence="7 9" id="KW-0472">Membrane</keyword>
<protein>
    <submittedName>
        <fullName evidence="11">Histidine amino acid transporter</fullName>
    </submittedName>
</protein>
<comment type="similarity">
    <text evidence="8">Belongs to the amino acid/polyamine transporter 2 family. Amino acid/auxin permease (AAAP) (TC 2.A.18.2) subfamily.</text>
</comment>
<sequence>MATQPRPMETSFKPKKGEPSVDDWLPITSARNAKWWYSAFHNVTAMVGAGVLGLPYAMSQLGWGPGIAILIISWAITLYTLWQMVEMHEVVPGKRFDRYHELGQHAFGERLGLWIVVPQQLIVEVSTNIVYMVTGGKSLKKFHETVCPNCKNIKETYFIMIFASVHFVLSQLPNFNSISGVSLAAAVMSLSYSTIAWAASINKGKQSDVEYGYKSPSAGGTVLSFFNALGTVAFAYAGHNVVLEIQATIPSTPEKPSKKPMWRGVIVAYIIVALCYFPVAIIGYWAFGNTVNDDILISLEKPRWLIATANMMVVIHVIGGYQIYAMPVFDMMETVLVKKLEFRPGLPLRLVSRSIYVALTMFLGMTFPFFSGLLGFFGGFAFAPTTYYLPCIMWLAIYKPKRYSLSWTINWICIVLGVLLMVLSPIGGLRQIIIDAKTYKFYS</sequence>
<evidence type="ECO:0000256" key="4">
    <source>
        <dbReference type="ARBA" id="ARBA00022692"/>
    </source>
</evidence>
<evidence type="ECO:0000256" key="1">
    <source>
        <dbReference type="ARBA" id="ARBA00004651"/>
    </source>
</evidence>
<feature type="domain" description="Amino acid transporter transmembrane" evidence="10">
    <location>
        <begin position="32"/>
        <end position="427"/>
    </location>
</feature>
<reference evidence="11" key="1">
    <citation type="submission" date="2022-08" db="EMBL/GenBank/DDBJ databases">
        <authorList>
            <person name="Marques A."/>
        </authorList>
    </citation>
    <scope>NUCLEOTIDE SEQUENCE</scope>
    <source>
        <strain evidence="11">RhyPub2mFocal</strain>
        <tissue evidence="11">Leaves</tissue>
    </source>
</reference>
<evidence type="ECO:0000256" key="8">
    <source>
        <dbReference type="ARBA" id="ARBA00061463"/>
    </source>
</evidence>
<evidence type="ECO:0000256" key="3">
    <source>
        <dbReference type="ARBA" id="ARBA00022475"/>
    </source>
</evidence>
<evidence type="ECO:0000259" key="10">
    <source>
        <dbReference type="Pfam" id="PF01490"/>
    </source>
</evidence>
<feature type="transmembrane region" description="Helical" evidence="9">
    <location>
        <begin position="265"/>
        <end position="287"/>
    </location>
</feature>
<dbReference type="EMBL" id="JAMFTS010000005">
    <property type="protein sequence ID" value="KAJ4748172.1"/>
    <property type="molecule type" value="Genomic_DNA"/>
</dbReference>
<organism evidence="11 12">
    <name type="scientific">Rhynchospora pubera</name>
    <dbReference type="NCBI Taxonomy" id="906938"/>
    <lineage>
        <taxon>Eukaryota</taxon>
        <taxon>Viridiplantae</taxon>
        <taxon>Streptophyta</taxon>
        <taxon>Embryophyta</taxon>
        <taxon>Tracheophyta</taxon>
        <taxon>Spermatophyta</taxon>
        <taxon>Magnoliopsida</taxon>
        <taxon>Liliopsida</taxon>
        <taxon>Poales</taxon>
        <taxon>Cyperaceae</taxon>
        <taxon>Cyperoideae</taxon>
        <taxon>Rhynchosporeae</taxon>
        <taxon>Rhynchospora</taxon>
    </lineage>
</organism>
<feature type="transmembrane region" description="Helical" evidence="9">
    <location>
        <begin position="307"/>
        <end position="329"/>
    </location>
</feature>
<comment type="caution">
    <text evidence="11">The sequence shown here is derived from an EMBL/GenBank/DDBJ whole genome shotgun (WGS) entry which is preliminary data.</text>
</comment>